<comment type="caution">
    <text evidence="1">The sequence shown here is derived from an EMBL/GenBank/DDBJ whole genome shotgun (WGS) entry which is preliminary data.</text>
</comment>
<sequence>MEATQRHQYIRKSRQLKFAKLGAPISTLNRDLQALIEQHGLSTWDEYKARQGALEAAREPLQRPFLRCAAARFMGEQRRARRQRERDRRLASLKQQLRAARQAHAQHPPTARLNVLFFLSLRGLYSD</sequence>
<organism evidence="1 2">
    <name type="scientific">Oryza meyeriana var. granulata</name>
    <dbReference type="NCBI Taxonomy" id="110450"/>
    <lineage>
        <taxon>Eukaryota</taxon>
        <taxon>Viridiplantae</taxon>
        <taxon>Streptophyta</taxon>
        <taxon>Embryophyta</taxon>
        <taxon>Tracheophyta</taxon>
        <taxon>Spermatophyta</taxon>
        <taxon>Magnoliopsida</taxon>
        <taxon>Liliopsida</taxon>
        <taxon>Poales</taxon>
        <taxon>Poaceae</taxon>
        <taxon>BOP clade</taxon>
        <taxon>Oryzoideae</taxon>
        <taxon>Oryzeae</taxon>
        <taxon>Oryzinae</taxon>
        <taxon>Oryza</taxon>
        <taxon>Oryza meyeriana</taxon>
    </lineage>
</organism>
<accession>A0A6G1F2W3</accession>
<dbReference type="AlphaFoldDB" id="A0A6G1F2W3"/>
<evidence type="ECO:0000313" key="1">
    <source>
        <dbReference type="EMBL" id="KAF0931246.1"/>
    </source>
</evidence>
<dbReference type="EMBL" id="SPHZ02000001">
    <property type="protein sequence ID" value="KAF0931246.1"/>
    <property type="molecule type" value="Genomic_DNA"/>
</dbReference>
<gene>
    <name evidence="1" type="ORF">E2562_002594</name>
</gene>
<evidence type="ECO:0000313" key="2">
    <source>
        <dbReference type="Proteomes" id="UP000479710"/>
    </source>
</evidence>
<keyword evidence="2" id="KW-1185">Reference proteome</keyword>
<dbReference type="Proteomes" id="UP000479710">
    <property type="component" value="Unassembled WGS sequence"/>
</dbReference>
<name>A0A6G1F2W3_9ORYZ</name>
<proteinExistence type="predicted"/>
<reference evidence="1 2" key="1">
    <citation type="submission" date="2019-11" db="EMBL/GenBank/DDBJ databases">
        <title>Whole genome sequence of Oryza granulata.</title>
        <authorList>
            <person name="Li W."/>
        </authorList>
    </citation>
    <scope>NUCLEOTIDE SEQUENCE [LARGE SCALE GENOMIC DNA]</scope>
    <source>
        <strain evidence="2">cv. Menghai</strain>
        <tissue evidence="1">Leaf</tissue>
    </source>
</reference>
<protein>
    <submittedName>
        <fullName evidence="1">Uncharacterized protein</fullName>
    </submittedName>
</protein>